<dbReference type="CDD" id="cd02440">
    <property type="entry name" value="AdoMet_MTases"/>
    <property type="match status" value="1"/>
</dbReference>
<dbReference type="STRING" id="150121.SAMN06296010_1437"/>
<keyword evidence="3" id="KW-0489">Methyltransferase</keyword>
<dbReference type="EMBL" id="FXAY01000002">
    <property type="protein sequence ID" value="SMG27633.1"/>
    <property type="molecule type" value="Genomic_DNA"/>
</dbReference>
<evidence type="ECO:0000256" key="1">
    <source>
        <dbReference type="SAM" id="MobiDB-lite"/>
    </source>
</evidence>
<gene>
    <name evidence="3" type="ORF">SAMN06296010_1437</name>
</gene>
<dbReference type="SUPFAM" id="SSF53335">
    <property type="entry name" value="S-adenosyl-L-methionine-dependent methyltransferases"/>
    <property type="match status" value="1"/>
</dbReference>
<sequence>MSLLQQNPTDGTFGRGGDEPYARAIRNEVPGGLALREARPGSADTGARLDLDFGKWTSDADAVDHSLLRHARGPVLDIGCGPGRMVRAAGRLGLVALGLDVSPEVVALARGGGVAVALGSVFERVPAEGLWGTVLLIDGNVGIGGDVAALLVRCREILAPSGVLIVEVHPDDDRDHSYSATVVDTDGAQSGEFPWAEVGVTHLTDLALASGYTVDRAFTAGTRRFCRLTRI</sequence>
<feature type="compositionally biased region" description="Polar residues" evidence="1">
    <location>
        <begin position="1"/>
        <end position="10"/>
    </location>
</feature>
<feature type="domain" description="Methyltransferase type 11" evidence="2">
    <location>
        <begin position="76"/>
        <end position="165"/>
    </location>
</feature>
<name>A0A1X7JHT1_9MICO</name>
<dbReference type="GO" id="GO:0032259">
    <property type="term" value="P:methylation"/>
    <property type="evidence" value="ECO:0007669"/>
    <property type="project" value="UniProtKB-KW"/>
</dbReference>
<evidence type="ECO:0000313" key="3">
    <source>
        <dbReference type="EMBL" id="SMG27633.1"/>
    </source>
</evidence>
<dbReference type="OrthoDB" id="4484556at2"/>
<keyword evidence="4" id="KW-1185">Reference proteome</keyword>
<dbReference type="Gene3D" id="3.40.50.150">
    <property type="entry name" value="Vaccinia Virus protein VP39"/>
    <property type="match status" value="1"/>
</dbReference>
<keyword evidence="3" id="KW-0808">Transferase</keyword>
<dbReference type="GO" id="GO:0008757">
    <property type="term" value="F:S-adenosylmethionine-dependent methyltransferase activity"/>
    <property type="evidence" value="ECO:0007669"/>
    <property type="project" value="InterPro"/>
</dbReference>
<feature type="region of interest" description="Disordered" evidence="1">
    <location>
        <begin position="1"/>
        <end position="21"/>
    </location>
</feature>
<dbReference type="RefSeq" id="WP_085484432.1">
    <property type="nucleotide sequence ID" value="NZ_FXAY01000002.1"/>
</dbReference>
<evidence type="ECO:0000313" key="4">
    <source>
        <dbReference type="Proteomes" id="UP000193244"/>
    </source>
</evidence>
<proteinExistence type="predicted"/>
<dbReference type="AlphaFoldDB" id="A0A1X7JHT1"/>
<accession>A0A1X7JHT1</accession>
<dbReference type="Pfam" id="PF08241">
    <property type="entry name" value="Methyltransf_11"/>
    <property type="match status" value="1"/>
</dbReference>
<protein>
    <submittedName>
        <fullName evidence="3">Methyltransferase domain-containing protein</fullName>
    </submittedName>
</protein>
<dbReference type="InterPro" id="IPR029063">
    <property type="entry name" value="SAM-dependent_MTases_sf"/>
</dbReference>
<reference evidence="4" key="1">
    <citation type="submission" date="2017-04" db="EMBL/GenBank/DDBJ databases">
        <authorList>
            <person name="Varghese N."/>
            <person name="Submissions S."/>
        </authorList>
    </citation>
    <scope>NUCLEOTIDE SEQUENCE [LARGE SCALE GENOMIC DNA]</scope>
    <source>
        <strain evidence="4">VKM Ac-2510</strain>
    </source>
</reference>
<organism evidence="3 4">
    <name type="scientific">Agreia pratensis</name>
    <dbReference type="NCBI Taxonomy" id="150121"/>
    <lineage>
        <taxon>Bacteria</taxon>
        <taxon>Bacillati</taxon>
        <taxon>Actinomycetota</taxon>
        <taxon>Actinomycetes</taxon>
        <taxon>Micrococcales</taxon>
        <taxon>Microbacteriaceae</taxon>
        <taxon>Agreia</taxon>
    </lineage>
</organism>
<dbReference type="InterPro" id="IPR013216">
    <property type="entry name" value="Methyltransf_11"/>
</dbReference>
<evidence type="ECO:0000259" key="2">
    <source>
        <dbReference type="Pfam" id="PF08241"/>
    </source>
</evidence>
<dbReference type="Proteomes" id="UP000193244">
    <property type="component" value="Unassembled WGS sequence"/>
</dbReference>